<proteinExistence type="predicted"/>
<dbReference type="Gene3D" id="3.30.1390.10">
    <property type="match status" value="1"/>
</dbReference>
<dbReference type="EMBL" id="JACHIT010000001">
    <property type="protein sequence ID" value="MBB5914862.1"/>
    <property type="molecule type" value="Genomic_DNA"/>
</dbReference>
<reference evidence="1 2" key="1">
    <citation type="submission" date="2020-08" db="EMBL/GenBank/DDBJ databases">
        <title>Sequencing the genomes of 1000 actinobacteria strains.</title>
        <authorList>
            <person name="Klenk H.-P."/>
        </authorList>
    </citation>
    <scope>NUCLEOTIDE SEQUENCE [LARGE SCALE GENOMIC DNA]</scope>
    <source>
        <strain evidence="1 2">DSM 43582</strain>
    </source>
</reference>
<keyword evidence="2" id="KW-1185">Reference proteome</keyword>
<organism evidence="1 2">
    <name type="scientific">Nocardia transvalensis</name>
    <dbReference type="NCBI Taxonomy" id="37333"/>
    <lineage>
        <taxon>Bacteria</taxon>
        <taxon>Bacillati</taxon>
        <taxon>Actinomycetota</taxon>
        <taxon>Actinomycetes</taxon>
        <taxon>Mycobacteriales</taxon>
        <taxon>Nocardiaceae</taxon>
        <taxon>Nocardia</taxon>
    </lineage>
</organism>
<dbReference type="GO" id="GO:0005840">
    <property type="term" value="C:ribosome"/>
    <property type="evidence" value="ECO:0007669"/>
    <property type="project" value="UniProtKB-KW"/>
</dbReference>
<dbReference type="RefSeq" id="WP_157185396.1">
    <property type="nucleotide sequence ID" value="NZ_JACHIT010000001.1"/>
</dbReference>
<dbReference type="Proteomes" id="UP000540412">
    <property type="component" value="Unassembled WGS sequence"/>
</dbReference>
<accession>A0A7W9PF02</accession>
<evidence type="ECO:0000313" key="2">
    <source>
        <dbReference type="Proteomes" id="UP000540412"/>
    </source>
</evidence>
<evidence type="ECO:0000313" key="1">
    <source>
        <dbReference type="EMBL" id="MBB5914862.1"/>
    </source>
</evidence>
<name>A0A7W9PF02_9NOCA</name>
<keyword evidence="1" id="KW-0687">Ribonucleoprotein</keyword>
<comment type="caution">
    <text evidence="1">The sequence shown here is derived from an EMBL/GenBank/DDBJ whole genome shotgun (WGS) entry which is preliminary data.</text>
</comment>
<dbReference type="InterPro" id="IPR014719">
    <property type="entry name" value="Ribosomal_bL12_C/ClpS-like"/>
</dbReference>
<dbReference type="AlphaFoldDB" id="A0A7W9PF02"/>
<keyword evidence="1" id="KW-0689">Ribosomal protein</keyword>
<protein>
    <submittedName>
        <fullName evidence="1">Ribosomal protein L7/L12</fullName>
    </submittedName>
</protein>
<gene>
    <name evidence="1" type="ORF">BJY24_003729</name>
</gene>
<sequence>MFSNRRLEQQLDRVERKLDAIMRHLQIADIPASHPISQARPVPEGFPATQIDDLLAQGKKIQAIKVYRETFPGVSLKDAKDAVEERERRYY</sequence>